<protein>
    <submittedName>
        <fullName evidence="2">Uncharacterized protein</fullName>
    </submittedName>
</protein>
<organism evidence="2 3">
    <name type="scientific">Paludifilum halophilum</name>
    <dbReference type="NCBI Taxonomy" id="1642702"/>
    <lineage>
        <taxon>Bacteria</taxon>
        <taxon>Bacillati</taxon>
        <taxon>Bacillota</taxon>
        <taxon>Bacilli</taxon>
        <taxon>Bacillales</taxon>
        <taxon>Thermoactinomycetaceae</taxon>
        <taxon>Paludifilum</taxon>
    </lineage>
</organism>
<proteinExistence type="predicted"/>
<dbReference type="AlphaFoldDB" id="A0A235B209"/>
<evidence type="ECO:0000313" key="2">
    <source>
        <dbReference type="EMBL" id="OYD06261.1"/>
    </source>
</evidence>
<evidence type="ECO:0000313" key="3">
    <source>
        <dbReference type="Proteomes" id="UP000215459"/>
    </source>
</evidence>
<sequence>MFLFLAILSTFLFLVGFVTLIKPFWIIRSRKQAALITCGGLLFFIFSVIGGAISEGTSEGTEADTGADKPKPSIEQHVKNVVHKVFGDKKNGKDTAQKVEYSKDKGEVEVQIYYGKLVSIDSNQKITLNSDIADTMQGIFNRKEVDKVLLQVFVASQDKYGDEDKLSIIGANLDRTEAEKINWENISLNNFDELAINWWHPEFRNISY</sequence>
<feature type="transmembrane region" description="Helical" evidence="1">
    <location>
        <begin position="33"/>
        <end position="53"/>
    </location>
</feature>
<accession>A0A235B209</accession>
<keyword evidence="1" id="KW-1133">Transmembrane helix</keyword>
<dbReference type="EMBL" id="NOWF01000014">
    <property type="protein sequence ID" value="OYD06261.1"/>
    <property type="molecule type" value="Genomic_DNA"/>
</dbReference>
<feature type="transmembrane region" description="Helical" evidence="1">
    <location>
        <begin position="6"/>
        <end position="26"/>
    </location>
</feature>
<evidence type="ECO:0000256" key="1">
    <source>
        <dbReference type="SAM" id="Phobius"/>
    </source>
</evidence>
<gene>
    <name evidence="2" type="ORF">CHM34_16990</name>
</gene>
<reference evidence="2 3" key="1">
    <citation type="submission" date="2017-07" db="EMBL/GenBank/DDBJ databases">
        <title>The genome sequence of Paludifilum halophilum highlights mechanisms for microbial adaptation to high salt environemnts.</title>
        <authorList>
            <person name="Belbahri L."/>
        </authorList>
    </citation>
    <scope>NUCLEOTIDE SEQUENCE [LARGE SCALE GENOMIC DNA]</scope>
    <source>
        <strain evidence="2 3">DSM 102817</strain>
    </source>
</reference>
<dbReference type="Proteomes" id="UP000215459">
    <property type="component" value="Unassembled WGS sequence"/>
</dbReference>
<dbReference type="OrthoDB" id="287883at2"/>
<comment type="caution">
    <text evidence="2">The sequence shown here is derived from an EMBL/GenBank/DDBJ whole genome shotgun (WGS) entry which is preliminary data.</text>
</comment>
<name>A0A235B209_9BACL</name>
<keyword evidence="1" id="KW-0812">Transmembrane</keyword>
<dbReference type="RefSeq" id="WP_094265813.1">
    <property type="nucleotide sequence ID" value="NZ_NOWF01000014.1"/>
</dbReference>
<keyword evidence="3" id="KW-1185">Reference proteome</keyword>
<keyword evidence="1" id="KW-0472">Membrane</keyword>